<protein>
    <submittedName>
        <fullName evidence="1">Uncharacterized protein</fullName>
    </submittedName>
</protein>
<keyword evidence="2" id="KW-1185">Reference proteome</keyword>
<organism evidence="1 2">
    <name type="scientific">Hyaloscypha bicolor E</name>
    <dbReference type="NCBI Taxonomy" id="1095630"/>
    <lineage>
        <taxon>Eukaryota</taxon>
        <taxon>Fungi</taxon>
        <taxon>Dikarya</taxon>
        <taxon>Ascomycota</taxon>
        <taxon>Pezizomycotina</taxon>
        <taxon>Leotiomycetes</taxon>
        <taxon>Helotiales</taxon>
        <taxon>Hyaloscyphaceae</taxon>
        <taxon>Hyaloscypha</taxon>
        <taxon>Hyaloscypha bicolor</taxon>
    </lineage>
</organism>
<reference evidence="1 2" key="1">
    <citation type="submission" date="2016-04" db="EMBL/GenBank/DDBJ databases">
        <title>A degradative enzymes factory behind the ericoid mycorrhizal symbiosis.</title>
        <authorList>
            <consortium name="DOE Joint Genome Institute"/>
            <person name="Martino E."/>
            <person name="Morin E."/>
            <person name="Grelet G."/>
            <person name="Kuo A."/>
            <person name="Kohler A."/>
            <person name="Daghino S."/>
            <person name="Barry K."/>
            <person name="Choi C."/>
            <person name="Cichocki N."/>
            <person name="Clum A."/>
            <person name="Copeland A."/>
            <person name="Hainaut M."/>
            <person name="Haridas S."/>
            <person name="Labutti K."/>
            <person name="Lindquist E."/>
            <person name="Lipzen A."/>
            <person name="Khouja H.-R."/>
            <person name="Murat C."/>
            <person name="Ohm R."/>
            <person name="Olson A."/>
            <person name="Spatafora J."/>
            <person name="Veneault-Fourrey C."/>
            <person name="Henrissat B."/>
            <person name="Grigoriev I."/>
            <person name="Martin F."/>
            <person name="Perotto S."/>
        </authorList>
    </citation>
    <scope>NUCLEOTIDE SEQUENCE [LARGE SCALE GENOMIC DNA]</scope>
    <source>
        <strain evidence="1 2">E</strain>
    </source>
</reference>
<dbReference type="GeneID" id="36579878"/>
<accession>A0A2J6TM77</accession>
<dbReference type="AlphaFoldDB" id="A0A2J6TM77"/>
<dbReference type="RefSeq" id="XP_024741034.1">
    <property type="nucleotide sequence ID" value="XM_024871796.1"/>
</dbReference>
<evidence type="ECO:0000313" key="2">
    <source>
        <dbReference type="Proteomes" id="UP000235371"/>
    </source>
</evidence>
<evidence type="ECO:0000313" key="1">
    <source>
        <dbReference type="EMBL" id="PMD64130.1"/>
    </source>
</evidence>
<dbReference type="InParanoid" id="A0A2J6TM77"/>
<dbReference type="STRING" id="1095630.A0A2J6TM77"/>
<dbReference type="Proteomes" id="UP000235371">
    <property type="component" value="Unassembled WGS sequence"/>
</dbReference>
<proteinExistence type="predicted"/>
<dbReference type="OrthoDB" id="5414787at2759"/>
<gene>
    <name evidence="1" type="ORF">K444DRAFT_309311</name>
</gene>
<dbReference type="EMBL" id="KZ613772">
    <property type="protein sequence ID" value="PMD64130.1"/>
    <property type="molecule type" value="Genomic_DNA"/>
</dbReference>
<name>A0A2J6TM77_9HELO</name>
<sequence>MRVENPKLVVEPGAGRTGKLAMVAYQFQHLQCSLSVFYQKLFDPRTSGPETGHRERYWNLFHMLCQNSTMQAALDVCLHTQVPGLVSWTKASLLLAIDDTIDSLMKRIGRNGSDIKDITRLSVIFSTAKSTIYPGEYEDVMMEELTVYL</sequence>